<organism evidence="10 11">
    <name type="scientific">Amphibalanus amphitrite</name>
    <name type="common">Striped barnacle</name>
    <name type="synonym">Balanus amphitrite</name>
    <dbReference type="NCBI Taxonomy" id="1232801"/>
    <lineage>
        <taxon>Eukaryota</taxon>
        <taxon>Metazoa</taxon>
        <taxon>Ecdysozoa</taxon>
        <taxon>Arthropoda</taxon>
        <taxon>Crustacea</taxon>
        <taxon>Multicrustacea</taxon>
        <taxon>Cirripedia</taxon>
        <taxon>Thoracica</taxon>
        <taxon>Thoracicalcarea</taxon>
        <taxon>Balanomorpha</taxon>
        <taxon>Balanoidea</taxon>
        <taxon>Balanidae</taxon>
        <taxon>Amphibalaninae</taxon>
        <taxon>Amphibalanus</taxon>
    </lineage>
</organism>
<proteinExistence type="inferred from homology"/>
<keyword evidence="11" id="KW-1185">Reference proteome</keyword>
<comment type="caution">
    <text evidence="10">The sequence shown here is derived from an EMBL/GenBank/DDBJ whole genome shotgun (WGS) entry which is preliminary data.</text>
</comment>
<evidence type="ECO:0000256" key="9">
    <source>
        <dbReference type="ARBA" id="ARBA00093353"/>
    </source>
</evidence>
<dbReference type="Pfam" id="PF02089">
    <property type="entry name" value="Palm_thioest"/>
    <property type="match status" value="1"/>
</dbReference>
<evidence type="ECO:0000256" key="1">
    <source>
        <dbReference type="ARBA" id="ARBA00004371"/>
    </source>
</evidence>
<evidence type="ECO:0000256" key="4">
    <source>
        <dbReference type="ARBA" id="ARBA00022801"/>
    </source>
</evidence>
<dbReference type="Gene3D" id="3.40.50.1820">
    <property type="entry name" value="alpha/beta hydrolase"/>
    <property type="match status" value="1"/>
</dbReference>
<accession>A0A6A4WVB9</accession>
<evidence type="ECO:0000256" key="5">
    <source>
        <dbReference type="ARBA" id="ARBA00023180"/>
    </source>
</evidence>
<keyword evidence="3" id="KW-0732">Signal</keyword>
<dbReference type="OrthoDB" id="155976at2759"/>
<dbReference type="Proteomes" id="UP000440578">
    <property type="component" value="Unassembled WGS sequence"/>
</dbReference>
<sequence length="256" mass="29527">MGDSGSLEYLSDYIRQAHPGTEVHNMNLFPNYRSLERLWTQVKGFRTEIERLINNRTEEVHLLGYSQGGLVARGVVQSWENHPFSSFISLSSPQAGQFGDGFLHLVFPGAVRDEAFRLFYSRFGQLTSVGNYWNDPREQAAYLKYSQFLAPLDNEVFSNSSKRYRRNLLRLQRLVLIGGPDDGVITPWQSSQFSYYDANLTVVDVHQRHGYRADDIGLKTLDKRGALRLHTYPGIHHTRWHHNITVIREAILPYLD</sequence>
<dbReference type="GO" id="GO:0016790">
    <property type="term" value="F:thiolester hydrolase activity"/>
    <property type="evidence" value="ECO:0007669"/>
    <property type="project" value="TreeGrafter"/>
</dbReference>
<evidence type="ECO:0000313" key="11">
    <source>
        <dbReference type="Proteomes" id="UP000440578"/>
    </source>
</evidence>
<dbReference type="SUPFAM" id="SSF53474">
    <property type="entry name" value="alpha/beta-Hydrolases"/>
    <property type="match status" value="1"/>
</dbReference>
<comment type="function">
    <text evidence="9">Catalyzes the cleavage of thioester bonds from S-palmitoyl-CoA or S-palmitoyl-N-acetylcysteamine (unbranched structures) but does not have activity against palmitoylcysteine or palmitoylated proteins, branched structures or bulky head groups. Conversely, hydrolyzes both long and short chain fatty acyl-CoA substrate.</text>
</comment>
<evidence type="ECO:0000256" key="8">
    <source>
        <dbReference type="ARBA" id="ARBA00093223"/>
    </source>
</evidence>
<dbReference type="GO" id="GO:0098599">
    <property type="term" value="F:palmitoyl hydrolase activity"/>
    <property type="evidence" value="ECO:0007669"/>
    <property type="project" value="UniProtKB-ARBA"/>
</dbReference>
<evidence type="ECO:0000256" key="2">
    <source>
        <dbReference type="ARBA" id="ARBA00010758"/>
    </source>
</evidence>
<dbReference type="PANTHER" id="PTHR11247:SF27">
    <property type="entry name" value="LYSOSOMAL THIOESTERASE PPT2"/>
    <property type="match status" value="1"/>
</dbReference>
<dbReference type="GO" id="GO:0005764">
    <property type="term" value="C:lysosome"/>
    <property type="evidence" value="ECO:0007669"/>
    <property type="project" value="UniProtKB-SubCell"/>
</dbReference>
<keyword evidence="4" id="KW-0378">Hydrolase</keyword>
<protein>
    <recommendedName>
        <fullName evidence="7">palmitoyl-CoA hydrolase</fullName>
        <ecNumber evidence="7">3.1.2.2</ecNumber>
    </recommendedName>
</protein>
<dbReference type="PANTHER" id="PTHR11247">
    <property type="entry name" value="PALMITOYL-PROTEIN THIOESTERASE/DOLICHYLDIPHOSPHATASE 1"/>
    <property type="match status" value="1"/>
</dbReference>
<comment type="subcellular location">
    <subcellularLocation>
        <location evidence="1">Lysosome</location>
    </subcellularLocation>
</comment>
<keyword evidence="5" id="KW-0325">Glycoprotein</keyword>
<dbReference type="FunFam" id="3.40.50.1820:FF:000037">
    <property type="entry name" value="Lysosomal thioesterase PPT2 homolog"/>
    <property type="match status" value="1"/>
</dbReference>
<evidence type="ECO:0000256" key="3">
    <source>
        <dbReference type="ARBA" id="ARBA00022729"/>
    </source>
</evidence>
<reference evidence="10 11" key="1">
    <citation type="submission" date="2019-07" db="EMBL/GenBank/DDBJ databases">
        <title>Draft genome assembly of a fouling barnacle, Amphibalanus amphitrite (Darwin, 1854): The first reference genome for Thecostraca.</title>
        <authorList>
            <person name="Kim W."/>
        </authorList>
    </citation>
    <scope>NUCLEOTIDE SEQUENCE [LARGE SCALE GENOMIC DNA]</scope>
    <source>
        <strain evidence="10">SNU_AA5</strain>
        <tissue evidence="10">Soma without cirri and trophi</tissue>
    </source>
</reference>
<dbReference type="EC" id="3.1.2.2" evidence="7"/>
<dbReference type="EMBL" id="VIIS01000421">
    <property type="protein sequence ID" value="KAF0309239.1"/>
    <property type="molecule type" value="Genomic_DNA"/>
</dbReference>
<keyword evidence="6" id="KW-0458">Lysosome</keyword>
<comment type="similarity">
    <text evidence="2">Belongs to the palmitoyl-protein thioesterase family.</text>
</comment>
<gene>
    <name evidence="10" type="primary">Ppt2</name>
    <name evidence="10" type="ORF">FJT64_019621</name>
</gene>
<evidence type="ECO:0000313" key="10">
    <source>
        <dbReference type="EMBL" id="KAF0309239.1"/>
    </source>
</evidence>
<evidence type="ECO:0000256" key="6">
    <source>
        <dbReference type="ARBA" id="ARBA00023228"/>
    </source>
</evidence>
<comment type="catalytic activity">
    <reaction evidence="8">
        <text>S-hexadecanoyl-N-acetylcysteamine + H2O = N-acetylcysteamine + hexadecanoate + H(+)</text>
        <dbReference type="Rhea" id="RHEA:84099"/>
        <dbReference type="ChEBI" id="CHEBI:7896"/>
        <dbReference type="ChEBI" id="CHEBI:15377"/>
        <dbReference type="ChEBI" id="CHEBI:15378"/>
        <dbReference type="ChEBI" id="CHEBI:74410"/>
        <dbReference type="ChEBI" id="CHEBI:233601"/>
    </reaction>
</comment>
<dbReference type="InterPro" id="IPR029058">
    <property type="entry name" value="AB_hydrolase_fold"/>
</dbReference>
<evidence type="ECO:0000256" key="7">
    <source>
        <dbReference type="ARBA" id="ARBA00038848"/>
    </source>
</evidence>
<dbReference type="AlphaFoldDB" id="A0A6A4WVB9"/>
<name>A0A6A4WVB9_AMPAM</name>